<reference evidence="3 4" key="1">
    <citation type="submission" date="2016-11" db="EMBL/GenBank/DDBJ databases">
        <authorList>
            <person name="Varghese N."/>
            <person name="Submissions S."/>
        </authorList>
    </citation>
    <scope>NUCLEOTIDE SEQUENCE [LARGE SCALE GENOMIC DNA]</scope>
    <source>
        <strain evidence="3 4">DSM 29620</strain>
    </source>
</reference>
<feature type="chain" id="PRO_5015064565" evidence="1">
    <location>
        <begin position="28"/>
        <end position="324"/>
    </location>
</feature>
<dbReference type="InterPro" id="IPR016187">
    <property type="entry name" value="CTDL_fold"/>
</dbReference>
<sequence>MRVFPTFRILRLALLCALFWLTGPAQAETGALHGNGETLAPLEAFRDCDTCPEMIVLPLGSFVMGAPLEESAFVYSLWHKPEPGVVPGYAHEGPMHEVEIDVPIAMGRNEVTREEWLACVAEGGCAHTPDPRVLGFGGVYSRADNPRHPVMNVSYLDMLEYVAWLNRKVGADVYRLPTEAEWEYAARAGTRTRFAQGDTLTPDQANISVFHWEGDRRVPDPDNRRVPVPVDALDAANAWGLRHMAGNVLEHTMSCWSERHLGLPTSSAYLAEAERHNTCRRVAKGGSFGSGADYARPANRGYGTENSRLKSTGFRVVRALQQAD</sequence>
<keyword evidence="4" id="KW-1185">Reference proteome</keyword>
<evidence type="ECO:0000256" key="1">
    <source>
        <dbReference type="SAM" id="SignalP"/>
    </source>
</evidence>
<feature type="domain" description="Sulfatase-modifying factor enzyme-like" evidence="2">
    <location>
        <begin position="51"/>
        <end position="318"/>
    </location>
</feature>
<dbReference type="SUPFAM" id="SSF56436">
    <property type="entry name" value="C-type lectin-like"/>
    <property type="match status" value="1"/>
</dbReference>
<keyword evidence="1" id="KW-0732">Signal</keyword>
<evidence type="ECO:0000313" key="4">
    <source>
        <dbReference type="Proteomes" id="UP000324252"/>
    </source>
</evidence>
<evidence type="ECO:0000313" key="3">
    <source>
        <dbReference type="EMBL" id="SHJ87018.1"/>
    </source>
</evidence>
<gene>
    <name evidence="3" type="ORF">SAMN05444142_102181</name>
</gene>
<dbReference type="AlphaFoldDB" id="A0A1H0GCQ4"/>
<dbReference type="InterPro" id="IPR005532">
    <property type="entry name" value="SUMF_dom"/>
</dbReference>
<proteinExistence type="predicted"/>
<dbReference type="InterPro" id="IPR042095">
    <property type="entry name" value="SUMF_sf"/>
</dbReference>
<dbReference type="InterPro" id="IPR051043">
    <property type="entry name" value="Sulfatase_Mod_Factor_Kinase"/>
</dbReference>
<dbReference type="GO" id="GO:0120147">
    <property type="term" value="F:formylglycine-generating oxidase activity"/>
    <property type="evidence" value="ECO:0007669"/>
    <property type="project" value="TreeGrafter"/>
</dbReference>
<name>A0A1H0GCQ4_9RHOB</name>
<dbReference type="Pfam" id="PF03781">
    <property type="entry name" value="FGE-sulfatase"/>
    <property type="match status" value="1"/>
</dbReference>
<dbReference type="EMBL" id="FQZZ01000002">
    <property type="protein sequence ID" value="SHJ87018.1"/>
    <property type="molecule type" value="Genomic_DNA"/>
</dbReference>
<dbReference type="PANTHER" id="PTHR23150">
    <property type="entry name" value="SULFATASE MODIFYING FACTOR 1, 2"/>
    <property type="match status" value="1"/>
</dbReference>
<organism evidence="3 4">
    <name type="scientific">Lutimaribacter pacificus</name>
    <dbReference type="NCBI Taxonomy" id="391948"/>
    <lineage>
        <taxon>Bacteria</taxon>
        <taxon>Pseudomonadati</taxon>
        <taxon>Pseudomonadota</taxon>
        <taxon>Alphaproteobacteria</taxon>
        <taxon>Rhodobacterales</taxon>
        <taxon>Roseobacteraceae</taxon>
        <taxon>Lutimaribacter</taxon>
    </lineage>
</organism>
<dbReference type="PANTHER" id="PTHR23150:SF35">
    <property type="entry name" value="BLL6746 PROTEIN"/>
    <property type="match status" value="1"/>
</dbReference>
<dbReference type="Proteomes" id="UP000324252">
    <property type="component" value="Unassembled WGS sequence"/>
</dbReference>
<evidence type="ECO:0000259" key="2">
    <source>
        <dbReference type="Pfam" id="PF03781"/>
    </source>
</evidence>
<accession>A0A1H0GCQ4</accession>
<dbReference type="Gene3D" id="3.90.1580.10">
    <property type="entry name" value="paralog of FGE (formylglycine-generating enzyme)"/>
    <property type="match status" value="1"/>
</dbReference>
<feature type="signal peptide" evidence="1">
    <location>
        <begin position="1"/>
        <end position="27"/>
    </location>
</feature>
<protein>
    <submittedName>
        <fullName evidence="3">Formylglycine-generating enzyme, required for sulfatase activity, contains SUMF1/FGE domain</fullName>
    </submittedName>
</protein>